<evidence type="ECO:0000313" key="12">
    <source>
        <dbReference type="Proteomes" id="UP001652624"/>
    </source>
</evidence>
<name>A0ABM3WW32_ERIEU</name>
<feature type="transmembrane region" description="Helical" evidence="10">
    <location>
        <begin position="117"/>
        <end position="137"/>
    </location>
</feature>
<evidence type="ECO:0000256" key="10">
    <source>
        <dbReference type="SAM" id="Phobius"/>
    </source>
</evidence>
<feature type="transmembrane region" description="Helical" evidence="10">
    <location>
        <begin position="271"/>
        <end position="289"/>
    </location>
</feature>
<keyword evidence="6 10" id="KW-0472">Membrane</keyword>
<keyword evidence="4 10" id="KW-1133">Transmembrane helix</keyword>
<keyword evidence="12" id="KW-1185">Reference proteome</keyword>
<evidence type="ECO:0000256" key="9">
    <source>
        <dbReference type="RuleBase" id="RU000688"/>
    </source>
</evidence>
<gene>
    <name evidence="13" type="primary">LOC132536661</name>
</gene>
<reference evidence="13" key="1">
    <citation type="submission" date="2025-08" db="UniProtKB">
        <authorList>
            <consortium name="RefSeq"/>
        </authorList>
    </citation>
    <scope>IDENTIFICATION</scope>
</reference>
<dbReference type="InterPro" id="IPR026234">
    <property type="entry name" value="MRGPCRFAMILY"/>
</dbReference>
<dbReference type="InterPro" id="IPR000276">
    <property type="entry name" value="GPCR_Rhodpsn"/>
</dbReference>
<dbReference type="RefSeq" id="XP_060040787.1">
    <property type="nucleotide sequence ID" value="XM_060184804.1"/>
</dbReference>
<organism evidence="12 13">
    <name type="scientific">Erinaceus europaeus</name>
    <name type="common">Western European hedgehog</name>
    <dbReference type="NCBI Taxonomy" id="9365"/>
    <lineage>
        <taxon>Eukaryota</taxon>
        <taxon>Metazoa</taxon>
        <taxon>Chordata</taxon>
        <taxon>Craniata</taxon>
        <taxon>Vertebrata</taxon>
        <taxon>Euteleostomi</taxon>
        <taxon>Mammalia</taxon>
        <taxon>Eutheria</taxon>
        <taxon>Laurasiatheria</taxon>
        <taxon>Eulipotyphla</taxon>
        <taxon>Erinaceidae</taxon>
        <taxon>Erinaceinae</taxon>
        <taxon>Erinaceus</taxon>
    </lineage>
</organism>
<dbReference type="SUPFAM" id="SSF81321">
    <property type="entry name" value="Family A G protein-coupled receptor-like"/>
    <property type="match status" value="1"/>
</dbReference>
<evidence type="ECO:0000256" key="6">
    <source>
        <dbReference type="ARBA" id="ARBA00023136"/>
    </source>
</evidence>
<dbReference type="PRINTS" id="PR00237">
    <property type="entry name" value="GPCRRHODOPSN"/>
</dbReference>
<feature type="domain" description="G-protein coupled receptors family 1 profile" evidence="11">
    <location>
        <begin position="64"/>
        <end position="286"/>
    </location>
</feature>
<accession>A0ABM3WW32</accession>
<evidence type="ECO:0000256" key="1">
    <source>
        <dbReference type="ARBA" id="ARBA00004651"/>
    </source>
</evidence>
<dbReference type="InterPro" id="IPR017452">
    <property type="entry name" value="GPCR_Rhodpsn_7TM"/>
</dbReference>
<dbReference type="PROSITE" id="PS00237">
    <property type="entry name" value="G_PROTEIN_RECEP_F1_1"/>
    <property type="match status" value="1"/>
</dbReference>
<evidence type="ECO:0000256" key="2">
    <source>
        <dbReference type="ARBA" id="ARBA00022475"/>
    </source>
</evidence>
<evidence type="ECO:0000259" key="11">
    <source>
        <dbReference type="PROSITE" id="PS50262"/>
    </source>
</evidence>
<evidence type="ECO:0000256" key="5">
    <source>
        <dbReference type="ARBA" id="ARBA00023040"/>
    </source>
</evidence>
<dbReference type="PROSITE" id="PS50262">
    <property type="entry name" value="G_PROTEIN_RECEP_F1_2"/>
    <property type="match status" value="1"/>
</dbReference>
<dbReference type="PANTHER" id="PTHR11334:SF29">
    <property type="entry name" value="MAS-RELATED G-PROTEIN COUPLED RECEPTOR MEMBER X2"/>
    <property type="match status" value="1"/>
</dbReference>
<dbReference type="PRINTS" id="PR02108">
    <property type="entry name" value="MRGPCRFAMILY"/>
</dbReference>
<dbReference type="Proteomes" id="UP001652624">
    <property type="component" value="Unplaced"/>
</dbReference>
<keyword evidence="3 9" id="KW-0812">Transmembrane</keyword>
<keyword evidence="7 9" id="KW-0675">Receptor</keyword>
<dbReference type="Pfam" id="PF00001">
    <property type="entry name" value="7tm_1"/>
    <property type="match status" value="1"/>
</dbReference>
<evidence type="ECO:0000256" key="7">
    <source>
        <dbReference type="ARBA" id="ARBA00023170"/>
    </source>
</evidence>
<evidence type="ECO:0000256" key="8">
    <source>
        <dbReference type="ARBA" id="ARBA00023224"/>
    </source>
</evidence>
<dbReference type="GeneID" id="132536661"/>
<comment type="subcellular location">
    <subcellularLocation>
        <location evidence="1">Cell membrane</location>
        <topology evidence="1">Multi-pass membrane protein</topology>
    </subcellularLocation>
</comment>
<dbReference type="Gene3D" id="1.20.1070.10">
    <property type="entry name" value="Rhodopsin 7-helix transmembrane proteins"/>
    <property type="match status" value="1"/>
</dbReference>
<dbReference type="PANTHER" id="PTHR11334">
    <property type="entry name" value="MAS-RELATED G-PROTEIN COUPLED RECEPTOR"/>
    <property type="match status" value="1"/>
</dbReference>
<dbReference type="CDD" id="cd14973">
    <property type="entry name" value="7tmA_Mrgpr"/>
    <property type="match status" value="1"/>
</dbReference>
<evidence type="ECO:0000313" key="13">
    <source>
        <dbReference type="RefSeq" id="XP_060040787.1"/>
    </source>
</evidence>
<comment type="similarity">
    <text evidence="9">Belongs to the G-protein coupled receptor 1 family.</text>
</comment>
<proteinExistence type="inferred from homology"/>
<sequence length="332" mass="37651">MAPEFRNNTGPFSLPNPRDEAAFPAVTNAFGNHIHGVDMDQFYAYYDYSISLVLVVIDFCGSVGNGLVIWLLGFRMKRKPFSVYILNLACADFTFLLSSSVRFMLHLLDYMHETTKLVDATILFSFLVSVSLLMVLSTERCVSVLCPIWYRCHRPAHLSSILCALVWGLTLCVGLWRVLCDLFQNTSCRVVCNLVADGLSFITFLVLFVSGVTLLIRVQCGSRRRQTTRLYVTILLNVLAFLLLGLPYSVWEIMSIALISSPHDHILQPTFYLLSVVSSVVNPIIYFFVGRHGQPRGWKPLRQVLQRALTDEEEGTEWSSRVTVFRQNQMSN</sequence>
<feature type="transmembrane region" description="Helical" evidence="10">
    <location>
        <begin position="199"/>
        <end position="218"/>
    </location>
</feature>
<keyword evidence="8 9" id="KW-0807">Transducer</keyword>
<keyword evidence="5 9" id="KW-0297">G-protein coupled receptor</keyword>
<feature type="transmembrane region" description="Helical" evidence="10">
    <location>
        <begin position="84"/>
        <end position="105"/>
    </location>
</feature>
<feature type="transmembrane region" description="Helical" evidence="10">
    <location>
        <begin position="230"/>
        <end position="251"/>
    </location>
</feature>
<feature type="transmembrane region" description="Helical" evidence="10">
    <location>
        <begin position="158"/>
        <end position="179"/>
    </location>
</feature>
<protein>
    <submittedName>
        <fullName evidence="13">Mas-related G-protein coupled receptor member X4-like</fullName>
    </submittedName>
</protein>
<keyword evidence="2" id="KW-1003">Cell membrane</keyword>
<evidence type="ECO:0000256" key="3">
    <source>
        <dbReference type="ARBA" id="ARBA00022692"/>
    </source>
</evidence>
<evidence type="ECO:0000256" key="4">
    <source>
        <dbReference type="ARBA" id="ARBA00022989"/>
    </source>
</evidence>
<feature type="transmembrane region" description="Helical" evidence="10">
    <location>
        <begin position="48"/>
        <end position="72"/>
    </location>
</feature>